<feature type="compositionally biased region" description="Polar residues" evidence="1">
    <location>
        <begin position="392"/>
        <end position="402"/>
    </location>
</feature>
<sequence length="552" mass="62166">MSDKDGEKHVFSYMDGIPVKISEKYKPPRKIVLPVGFQNRLLQPPVCPDYDFQLEHDVLDKIEQWRSSRSAEKEMRKQRLAEEDAERSKMRETMQEIEKTMHELSTDEGSPLKSQPPELQSAAPAPIVLQHPVKVQPSVPSSCTPVINEVNPILRPIPIKHQVVTSQMNNNKPISAFNLSDFEADTSSPFDNMELKTINDLEELAQVLQPSTTSQTQDYYLNTTPSEEPYGKAHHQTVNCHGTSMEQSYNVPGSNNILNDAKHGMHYQPHVNGFTSNYDYNSMQSYHPHPVIPHLNQHSQAAAYNFAERERMPQPSDVSFSYAHQDPQHQLASYYGSNAWSSAGYQPPRQPSFSAAMASEKRTVLSNVESFKLLSSSIDHSEERSPDEGTEASVSHVAQQLSDLMKSRASRYQQKPSEESTPENSSSVQSPSSPMEPDPFESLQSESQFLVRKIAEMGFPRARVARACQNLGTNDKKIVEFLLSLETLLDAGYQEGRAEHALSMHNQDLEATNKYLQVESQLLDLGFPADRVSEALVKFNCDRDQALEFLIS</sequence>
<feature type="domain" description="UBA" evidence="2">
    <location>
        <begin position="444"/>
        <end position="485"/>
    </location>
</feature>
<dbReference type="InterPro" id="IPR042575">
    <property type="entry name" value="UBAP1_C"/>
</dbReference>
<organism evidence="5">
    <name type="scientific">Thrips palmi</name>
    <name type="common">Melon thrips</name>
    <dbReference type="NCBI Taxonomy" id="161013"/>
    <lineage>
        <taxon>Eukaryota</taxon>
        <taxon>Metazoa</taxon>
        <taxon>Ecdysozoa</taxon>
        <taxon>Arthropoda</taxon>
        <taxon>Hexapoda</taxon>
        <taxon>Insecta</taxon>
        <taxon>Pterygota</taxon>
        <taxon>Neoptera</taxon>
        <taxon>Paraneoptera</taxon>
        <taxon>Thysanoptera</taxon>
        <taxon>Terebrantia</taxon>
        <taxon>Thripoidea</taxon>
        <taxon>Thripidae</taxon>
        <taxon>Thrips</taxon>
    </lineage>
</organism>
<dbReference type="AlphaFoldDB" id="A0A6P8ZRA4"/>
<evidence type="ECO:0000259" key="2">
    <source>
        <dbReference type="PROSITE" id="PS50030"/>
    </source>
</evidence>
<dbReference type="PANTHER" id="PTHR15960:SF5">
    <property type="entry name" value="LD44032P"/>
    <property type="match status" value="1"/>
</dbReference>
<dbReference type="PANTHER" id="PTHR15960">
    <property type="entry name" value="LD44032P"/>
    <property type="match status" value="1"/>
</dbReference>
<dbReference type="InParanoid" id="A0A6P8ZRA4"/>
<name>A0A6P8ZRA4_THRPL</name>
<dbReference type="CDD" id="cd14316">
    <property type="entry name" value="UBA2_UBAP1_like"/>
    <property type="match status" value="1"/>
</dbReference>
<feature type="domain" description="UBA" evidence="2">
    <location>
        <begin position="510"/>
        <end position="552"/>
    </location>
</feature>
<dbReference type="RefSeq" id="XP_034247259.1">
    <property type="nucleotide sequence ID" value="XM_034391368.1"/>
</dbReference>
<evidence type="ECO:0000313" key="5">
    <source>
        <dbReference type="RefSeq" id="XP_034247259.1"/>
    </source>
</evidence>
<dbReference type="PROSITE" id="PS50030">
    <property type="entry name" value="UBA"/>
    <property type="match status" value="2"/>
</dbReference>
<dbReference type="Gene3D" id="1.20.120.1920">
    <property type="entry name" value="UBAP1 SOUBA domain"/>
    <property type="match status" value="1"/>
</dbReference>
<dbReference type="PROSITE" id="PS51497">
    <property type="entry name" value="UMA"/>
    <property type="match status" value="1"/>
</dbReference>
<dbReference type="InterPro" id="IPR023340">
    <property type="entry name" value="UMA"/>
</dbReference>
<dbReference type="InterPro" id="IPR009060">
    <property type="entry name" value="UBA-like_sf"/>
</dbReference>
<proteinExistence type="predicted"/>
<dbReference type="GO" id="GO:0043130">
    <property type="term" value="F:ubiquitin binding"/>
    <property type="evidence" value="ECO:0007669"/>
    <property type="project" value="InterPro"/>
</dbReference>
<dbReference type="GO" id="GO:0000813">
    <property type="term" value="C:ESCRT I complex"/>
    <property type="evidence" value="ECO:0007669"/>
    <property type="project" value="InterPro"/>
</dbReference>
<protein>
    <submittedName>
        <fullName evidence="5">Ubiquitin-associated protein 1</fullName>
    </submittedName>
</protein>
<dbReference type="GeneID" id="117648806"/>
<feature type="domain" description="UMA" evidence="3">
    <location>
        <begin position="14"/>
        <end position="59"/>
    </location>
</feature>
<dbReference type="Proteomes" id="UP000515158">
    <property type="component" value="Unplaced"/>
</dbReference>
<dbReference type="GO" id="GO:0043162">
    <property type="term" value="P:ubiquitin-dependent protein catabolic process via the multivesicular body sorting pathway"/>
    <property type="evidence" value="ECO:0007669"/>
    <property type="project" value="InterPro"/>
</dbReference>
<dbReference type="KEGG" id="tpal:117648806"/>
<evidence type="ECO:0000313" key="4">
    <source>
        <dbReference type="Proteomes" id="UP000515158"/>
    </source>
</evidence>
<evidence type="ECO:0000256" key="1">
    <source>
        <dbReference type="SAM" id="MobiDB-lite"/>
    </source>
</evidence>
<feature type="region of interest" description="Disordered" evidence="1">
    <location>
        <begin position="377"/>
        <end position="442"/>
    </location>
</feature>
<dbReference type="FunCoup" id="A0A6P8ZRA4">
    <property type="interactions" value="391"/>
</dbReference>
<reference evidence="5" key="1">
    <citation type="submission" date="2025-08" db="UniProtKB">
        <authorList>
            <consortium name="RefSeq"/>
        </authorList>
    </citation>
    <scope>IDENTIFICATION</scope>
    <source>
        <tissue evidence="5">Total insect</tissue>
    </source>
</reference>
<keyword evidence="4" id="KW-1185">Reference proteome</keyword>
<evidence type="ECO:0000259" key="3">
    <source>
        <dbReference type="PROSITE" id="PS51497"/>
    </source>
</evidence>
<feature type="compositionally biased region" description="Low complexity" evidence="1">
    <location>
        <begin position="422"/>
        <end position="435"/>
    </location>
</feature>
<dbReference type="InterPro" id="IPR038870">
    <property type="entry name" value="UBAP1"/>
</dbReference>
<dbReference type="SUPFAM" id="SSF46934">
    <property type="entry name" value="UBA-like"/>
    <property type="match status" value="1"/>
</dbReference>
<accession>A0A6P8ZRA4</accession>
<dbReference type="InterPro" id="IPR015940">
    <property type="entry name" value="UBA"/>
</dbReference>
<feature type="region of interest" description="Disordered" evidence="1">
    <location>
        <begin position="68"/>
        <end position="89"/>
    </location>
</feature>
<gene>
    <name evidence="5" type="primary">LOC117648806</name>
</gene>
<dbReference type="OrthoDB" id="2018023at2759"/>